<evidence type="ECO:0000256" key="8">
    <source>
        <dbReference type="PIRSR" id="PIRSR001529-2"/>
    </source>
</evidence>
<feature type="binding site" evidence="7">
    <location>
        <position position="257"/>
    </location>
    <ligand>
        <name>L-serine</name>
        <dbReference type="ChEBI" id="CHEBI:33384"/>
    </ligand>
</feature>
<dbReference type="PRINTS" id="PR00981">
    <property type="entry name" value="TRNASYNTHSER"/>
</dbReference>
<comment type="subunit">
    <text evidence="6">Homodimer. The tRNA molecule binds across the dimer.</text>
</comment>
<dbReference type="InterPro" id="IPR002317">
    <property type="entry name" value="Ser-tRNA-ligase_type_1"/>
</dbReference>
<keyword evidence="2 6" id="KW-0547">Nucleotide-binding</keyword>
<evidence type="ECO:0000259" key="9">
    <source>
        <dbReference type="PROSITE" id="PS50862"/>
    </source>
</evidence>
<comment type="catalytic activity">
    <reaction evidence="6">
        <text>tRNA(Sec) + L-serine + ATP = L-seryl-tRNA(Sec) + AMP + diphosphate + H(+)</text>
        <dbReference type="Rhea" id="RHEA:42580"/>
        <dbReference type="Rhea" id="RHEA-COMP:9742"/>
        <dbReference type="Rhea" id="RHEA-COMP:10128"/>
        <dbReference type="ChEBI" id="CHEBI:15378"/>
        <dbReference type="ChEBI" id="CHEBI:30616"/>
        <dbReference type="ChEBI" id="CHEBI:33019"/>
        <dbReference type="ChEBI" id="CHEBI:33384"/>
        <dbReference type="ChEBI" id="CHEBI:78442"/>
        <dbReference type="ChEBI" id="CHEBI:78533"/>
        <dbReference type="ChEBI" id="CHEBI:456215"/>
        <dbReference type="EC" id="6.1.1.11"/>
    </reaction>
</comment>
<dbReference type="PANTHER" id="PTHR11778">
    <property type="entry name" value="SERYL-TRNA SYNTHETASE"/>
    <property type="match status" value="1"/>
</dbReference>
<dbReference type="Gene3D" id="3.30.930.10">
    <property type="entry name" value="Bira Bifunctional Protein, Domain 2"/>
    <property type="match status" value="1"/>
</dbReference>
<feature type="binding site" evidence="6">
    <location>
        <begin position="226"/>
        <end position="228"/>
    </location>
    <ligand>
        <name>L-serine</name>
        <dbReference type="ChEBI" id="CHEBI:33384"/>
    </ligand>
</feature>
<feature type="binding site" evidence="6 8">
    <location>
        <begin position="257"/>
        <end position="259"/>
    </location>
    <ligand>
        <name>ATP</name>
        <dbReference type="ChEBI" id="CHEBI:30616"/>
    </ligand>
</feature>
<keyword evidence="5 6" id="KW-0030">Aminoacyl-tRNA synthetase</keyword>
<dbReference type="PIRSF" id="PIRSF001529">
    <property type="entry name" value="Ser-tRNA-synth_IIa"/>
    <property type="match status" value="1"/>
</dbReference>
<feature type="binding site" evidence="8">
    <location>
        <begin position="273"/>
        <end position="276"/>
    </location>
    <ligand>
        <name>ATP</name>
        <dbReference type="ChEBI" id="CHEBI:30616"/>
    </ligand>
</feature>
<dbReference type="Gene3D" id="1.10.287.40">
    <property type="entry name" value="Serine-tRNA synthetase, tRNA binding domain"/>
    <property type="match status" value="1"/>
</dbReference>
<keyword evidence="11" id="KW-1185">Reference proteome</keyword>
<sequence length="418" mass="45706">MIDLKIVRENPELVRDSQRARGEDPELVDRLLDADAVRRTAIGEADALRAEQKGLGKQVGKASGEEKAALLARGKDLAEQVKAAVARQNEAAQTFDHAYRAISNIIAPQTPPGGEDDFVVLEHVGTPREIADPRDHLELSESLGLIDMERGAKVSGSRFYFLTGPGAMLQLGLLNMAAAKATAAGYTMMIPPVLVRPEVMSGTGFLGAHAAEVYRLEEDDLYLVGTSEVPLAGYHSDEILDLSDGPKRYAGWSSCFRREAGSYGKDTRGIIRVHQFDKVEGFVYCKPEDAEAEHQRLLDFEKSMLAAIDVPYRVIDVAAGDLGSSAARKFDCEAWVPSQNTYRELTSTSNCTTFQARRLATRYRDENGKPQTAATLNGTLATTRWLVAILENHQQPDGSVILPDELATFTGFNVLQPN</sequence>
<evidence type="ECO:0000256" key="3">
    <source>
        <dbReference type="ARBA" id="ARBA00022840"/>
    </source>
</evidence>
<feature type="binding site" evidence="6">
    <location>
        <position position="379"/>
    </location>
    <ligand>
        <name>L-serine</name>
        <dbReference type="ChEBI" id="CHEBI:33384"/>
    </ligand>
</feature>
<dbReference type="InterPro" id="IPR010978">
    <property type="entry name" value="tRNA-bd_arm"/>
</dbReference>
<dbReference type="STRING" id="1121927.GOHSU_29_00460"/>
<protein>
    <recommendedName>
        <fullName evidence="6">Serine--tRNA ligase</fullName>
        <ecNumber evidence="6">6.1.1.11</ecNumber>
    </recommendedName>
    <alternativeName>
        <fullName evidence="6">Seryl-tRNA synthetase</fullName>
        <shortName evidence="6">SerRS</shortName>
    </alternativeName>
    <alternativeName>
        <fullName evidence="6">Seryl-tRNA(Ser/Sec) synthetase</fullName>
    </alternativeName>
</protein>
<keyword evidence="3 6" id="KW-0067">ATP-binding</keyword>
<comment type="domain">
    <text evidence="6">Consists of two distinct domains, a catalytic core and a N-terminal extension that is involved in tRNA binding.</text>
</comment>
<keyword evidence="6" id="KW-0963">Cytoplasm</keyword>
<proteinExistence type="inferred from homology"/>
<dbReference type="GO" id="GO:0005524">
    <property type="term" value="F:ATP binding"/>
    <property type="evidence" value="ECO:0007669"/>
    <property type="project" value="UniProtKB-UniRule"/>
</dbReference>
<evidence type="ECO:0000256" key="5">
    <source>
        <dbReference type="ARBA" id="ARBA00023146"/>
    </source>
</evidence>
<dbReference type="GO" id="GO:0005737">
    <property type="term" value="C:cytoplasm"/>
    <property type="evidence" value="ECO:0007669"/>
    <property type="project" value="UniProtKB-SubCell"/>
</dbReference>
<evidence type="ECO:0000256" key="1">
    <source>
        <dbReference type="ARBA" id="ARBA00022598"/>
    </source>
</evidence>
<feature type="binding site" evidence="6 7">
    <location>
        <position position="280"/>
    </location>
    <ligand>
        <name>L-serine</name>
        <dbReference type="ChEBI" id="CHEBI:33384"/>
    </ligand>
</feature>
<evidence type="ECO:0000256" key="6">
    <source>
        <dbReference type="HAMAP-Rule" id="MF_00176"/>
    </source>
</evidence>
<accession>L7LDF6</accession>
<dbReference type="SUPFAM" id="SSF55681">
    <property type="entry name" value="Class II aaRS and biotin synthetases"/>
    <property type="match status" value="1"/>
</dbReference>
<organism evidence="10 11">
    <name type="scientific">Gordonia hirsuta DSM 44140 = NBRC 16056</name>
    <dbReference type="NCBI Taxonomy" id="1121927"/>
    <lineage>
        <taxon>Bacteria</taxon>
        <taxon>Bacillati</taxon>
        <taxon>Actinomycetota</taxon>
        <taxon>Actinomycetes</taxon>
        <taxon>Mycobacteriales</taxon>
        <taxon>Gordoniaceae</taxon>
        <taxon>Gordonia</taxon>
    </lineage>
</organism>
<dbReference type="InterPro" id="IPR015866">
    <property type="entry name" value="Ser-tRNA-synth_1_N"/>
</dbReference>
<dbReference type="HAMAP" id="MF_00176">
    <property type="entry name" value="Ser_tRNA_synth_type1"/>
    <property type="match status" value="1"/>
</dbReference>
<evidence type="ECO:0000313" key="10">
    <source>
        <dbReference type="EMBL" id="GAC58063.1"/>
    </source>
</evidence>
<dbReference type="Pfam" id="PF00587">
    <property type="entry name" value="tRNA-synt_2b"/>
    <property type="match status" value="1"/>
</dbReference>
<dbReference type="Proteomes" id="UP000053405">
    <property type="component" value="Unassembled WGS sequence"/>
</dbReference>
<dbReference type="OrthoDB" id="9804647at2"/>
<feature type="binding site" evidence="7">
    <location>
        <position position="226"/>
    </location>
    <ligand>
        <name>L-serine</name>
        <dbReference type="ChEBI" id="CHEBI:33384"/>
    </ligand>
</feature>
<dbReference type="NCBIfam" id="TIGR00414">
    <property type="entry name" value="serS"/>
    <property type="match status" value="1"/>
</dbReference>
<feature type="domain" description="Aminoacyl-transfer RNA synthetases class-II family profile" evidence="9">
    <location>
        <begin position="135"/>
        <end position="403"/>
    </location>
</feature>
<dbReference type="RefSeq" id="WP_005941420.1">
    <property type="nucleotide sequence ID" value="NZ_ATVK01000015.1"/>
</dbReference>
<keyword evidence="4 6" id="KW-0648">Protein biosynthesis</keyword>
<evidence type="ECO:0000256" key="2">
    <source>
        <dbReference type="ARBA" id="ARBA00022741"/>
    </source>
</evidence>
<dbReference type="InterPro" id="IPR045864">
    <property type="entry name" value="aa-tRNA-synth_II/BPL/LPL"/>
</dbReference>
<feature type="site" description="Important for serine binding" evidence="7">
    <location>
        <position position="379"/>
    </location>
</feature>
<comment type="subcellular location">
    <subcellularLocation>
        <location evidence="6">Cytoplasm</location>
    </subcellularLocation>
</comment>
<dbReference type="GO" id="GO:0006434">
    <property type="term" value="P:seryl-tRNA aminoacylation"/>
    <property type="evidence" value="ECO:0007669"/>
    <property type="project" value="UniProtKB-UniRule"/>
</dbReference>
<dbReference type="GO" id="GO:0016260">
    <property type="term" value="P:selenocysteine biosynthetic process"/>
    <property type="evidence" value="ECO:0007669"/>
    <property type="project" value="UniProtKB-UniRule"/>
</dbReference>
<dbReference type="PROSITE" id="PS50862">
    <property type="entry name" value="AA_TRNA_LIGASE_II"/>
    <property type="match status" value="1"/>
</dbReference>
<feature type="binding site" evidence="6">
    <location>
        <position position="273"/>
    </location>
    <ligand>
        <name>ATP</name>
        <dbReference type="ChEBI" id="CHEBI:30616"/>
    </ligand>
</feature>
<dbReference type="GO" id="GO:0004828">
    <property type="term" value="F:serine-tRNA ligase activity"/>
    <property type="evidence" value="ECO:0007669"/>
    <property type="project" value="UniProtKB-UniRule"/>
</dbReference>
<dbReference type="UniPathway" id="UPA00906">
    <property type="reaction ID" value="UER00895"/>
</dbReference>
<dbReference type="InterPro" id="IPR042103">
    <property type="entry name" value="SerRS_1_N_sf"/>
</dbReference>
<dbReference type="CDD" id="cd00770">
    <property type="entry name" value="SerRS_core"/>
    <property type="match status" value="1"/>
</dbReference>
<comment type="catalytic activity">
    <reaction evidence="6">
        <text>tRNA(Ser) + L-serine + ATP = L-seryl-tRNA(Ser) + AMP + diphosphate + H(+)</text>
        <dbReference type="Rhea" id="RHEA:12292"/>
        <dbReference type="Rhea" id="RHEA-COMP:9669"/>
        <dbReference type="Rhea" id="RHEA-COMP:9703"/>
        <dbReference type="ChEBI" id="CHEBI:15378"/>
        <dbReference type="ChEBI" id="CHEBI:30616"/>
        <dbReference type="ChEBI" id="CHEBI:33019"/>
        <dbReference type="ChEBI" id="CHEBI:33384"/>
        <dbReference type="ChEBI" id="CHEBI:78442"/>
        <dbReference type="ChEBI" id="CHEBI:78533"/>
        <dbReference type="ChEBI" id="CHEBI:456215"/>
        <dbReference type="EC" id="6.1.1.11"/>
    </reaction>
</comment>
<dbReference type="eggNOG" id="COG0172">
    <property type="taxonomic scope" value="Bacteria"/>
</dbReference>
<comment type="pathway">
    <text evidence="6">Aminoacyl-tRNA biosynthesis; selenocysteinyl-tRNA(Sec) biosynthesis; L-seryl-tRNA(Sec) from L-serine and tRNA(Sec): step 1/1.</text>
</comment>
<gene>
    <name evidence="6 10" type="primary">serS</name>
    <name evidence="10" type="ORF">GOHSU_29_00460</name>
</gene>
<comment type="similarity">
    <text evidence="6">Belongs to the class-II aminoacyl-tRNA synthetase family. Type-1 seryl-tRNA synthetase subfamily.</text>
</comment>
<dbReference type="InterPro" id="IPR006195">
    <property type="entry name" value="aa-tRNA-synth_II"/>
</dbReference>
<dbReference type="InterPro" id="IPR033729">
    <property type="entry name" value="SerRS_core"/>
</dbReference>
<evidence type="ECO:0000313" key="11">
    <source>
        <dbReference type="Proteomes" id="UP000053405"/>
    </source>
</evidence>
<evidence type="ECO:0000256" key="7">
    <source>
        <dbReference type="PIRSR" id="PIRSR001529-1"/>
    </source>
</evidence>
<dbReference type="Pfam" id="PF02403">
    <property type="entry name" value="Seryl_tRNA_N"/>
    <property type="match status" value="1"/>
</dbReference>
<dbReference type="EC" id="6.1.1.11" evidence="6"/>
<dbReference type="AlphaFoldDB" id="L7LDF6"/>
<keyword evidence="1 6" id="KW-0436">Ligase</keyword>
<feature type="binding site" evidence="6 8">
    <location>
        <begin position="344"/>
        <end position="347"/>
    </location>
    <ligand>
        <name>ATP</name>
        <dbReference type="ChEBI" id="CHEBI:30616"/>
    </ligand>
</feature>
<comment type="function">
    <text evidence="6">Catalyzes the attachment of serine to tRNA(Ser). Is also able to aminoacylate tRNA(Sec) with serine, to form the misacylated tRNA L-seryl-tRNA(Sec), which will be further converted into selenocysteinyl-tRNA(Sec).</text>
</comment>
<evidence type="ECO:0000256" key="4">
    <source>
        <dbReference type="ARBA" id="ARBA00022917"/>
    </source>
</evidence>
<name>L7LDF6_9ACTN</name>
<dbReference type="SUPFAM" id="SSF46589">
    <property type="entry name" value="tRNA-binding arm"/>
    <property type="match status" value="1"/>
</dbReference>
<dbReference type="InterPro" id="IPR002314">
    <property type="entry name" value="aa-tRNA-synt_IIb"/>
</dbReference>
<comment type="caution">
    <text evidence="10">The sequence shown here is derived from an EMBL/GenBank/DDBJ whole genome shotgun (WGS) entry which is preliminary data.</text>
</comment>
<dbReference type="EMBL" id="BANT01000029">
    <property type="protein sequence ID" value="GAC58063.1"/>
    <property type="molecule type" value="Genomic_DNA"/>
</dbReference>
<reference evidence="10 11" key="1">
    <citation type="submission" date="2012-12" db="EMBL/GenBank/DDBJ databases">
        <title>Whole genome shotgun sequence of Gordonia hirsuta NBRC 16056.</title>
        <authorList>
            <person name="Isaki-Nakamura S."/>
            <person name="Hosoyama A."/>
            <person name="Tsuchikane K."/>
            <person name="Katsumata H."/>
            <person name="Baba S."/>
            <person name="Yamazaki S."/>
            <person name="Fujita N."/>
        </authorList>
    </citation>
    <scope>NUCLEOTIDE SEQUENCE [LARGE SCALE GENOMIC DNA]</scope>
    <source>
        <strain evidence="10 11">NBRC 16056</strain>
    </source>
</reference>
<feature type="binding site" evidence="7">
    <location>
        <position position="377"/>
    </location>
    <ligand>
        <name>L-serine</name>
        <dbReference type="ChEBI" id="CHEBI:33384"/>
    </ligand>
</feature>